<dbReference type="InterPro" id="IPR024185">
    <property type="entry name" value="FTHF_cligase-like_sf"/>
</dbReference>
<reference evidence="3" key="1">
    <citation type="journal article" date="2014" name="Int. J. Syst. Evol. Microbiol.">
        <title>Complete genome sequence of Corynebacterium casei LMG S-19264T (=DSM 44701T), isolated from a smear-ripened cheese.</title>
        <authorList>
            <consortium name="US DOE Joint Genome Institute (JGI-PGF)"/>
            <person name="Walter F."/>
            <person name="Albersmeier A."/>
            <person name="Kalinowski J."/>
            <person name="Ruckert C."/>
        </authorList>
    </citation>
    <scope>NUCLEOTIDE SEQUENCE</scope>
    <source>
        <strain evidence="3">CGMCC 1.10749</strain>
    </source>
</reference>
<gene>
    <name evidence="3" type="ORF">GCM10011314_29510</name>
</gene>
<dbReference type="PANTHER" id="PTHR30296">
    <property type="entry name" value="UNCHARACTERIZED PROTEIN YKGE"/>
    <property type="match status" value="1"/>
</dbReference>
<name>A0A8H9FUI2_9MICO</name>
<comment type="caution">
    <text evidence="3">The sequence shown here is derived from an EMBL/GenBank/DDBJ whole genome shotgun (WGS) entry which is preliminary data.</text>
</comment>
<dbReference type="InterPro" id="IPR037171">
    <property type="entry name" value="NagB/RpiA_transferase-like"/>
</dbReference>
<dbReference type="InterPro" id="IPR004017">
    <property type="entry name" value="Cys_rich_dom"/>
</dbReference>
<reference evidence="3" key="2">
    <citation type="submission" date="2020-09" db="EMBL/GenBank/DDBJ databases">
        <authorList>
            <person name="Sun Q."/>
            <person name="Zhou Y."/>
        </authorList>
    </citation>
    <scope>NUCLEOTIDE SEQUENCE</scope>
    <source>
        <strain evidence="3">CGMCC 1.10749</strain>
    </source>
</reference>
<evidence type="ECO:0000259" key="2">
    <source>
        <dbReference type="Pfam" id="PF02754"/>
    </source>
</evidence>
<organism evidence="3 4">
    <name type="scientific">Knoellia flava</name>
    <dbReference type="NCBI Taxonomy" id="913969"/>
    <lineage>
        <taxon>Bacteria</taxon>
        <taxon>Bacillati</taxon>
        <taxon>Actinomycetota</taxon>
        <taxon>Actinomycetes</taxon>
        <taxon>Micrococcales</taxon>
        <taxon>Intrasporangiaceae</taxon>
        <taxon>Knoellia</taxon>
    </lineage>
</organism>
<evidence type="ECO:0008006" key="5">
    <source>
        <dbReference type="Google" id="ProtNLM"/>
    </source>
</evidence>
<feature type="domain" description="Cysteine-rich" evidence="2">
    <location>
        <begin position="13"/>
        <end position="92"/>
    </location>
</feature>
<feature type="domain" description="Cysteine-rich" evidence="2">
    <location>
        <begin position="144"/>
        <end position="228"/>
    </location>
</feature>
<dbReference type="Pfam" id="PF02754">
    <property type="entry name" value="CCG"/>
    <property type="match status" value="2"/>
</dbReference>
<evidence type="ECO:0000313" key="4">
    <source>
        <dbReference type="Proteomes" id="UP000628079"/>
    </source>
</evidence>
<protein>
    <recommendedName>
        <fullName evidence="5">(Fe-S)-binding protein</fullName>
    </recommendedName>
</protein>
<dbReference type="GO" id="GO:0016491">
    <property type="term" value="F:oxidoreductase activity"/>
    <property type="evidence" value="ECO:0007669"/>
    <property type="project" value="UniProtKB-ARBA"/>
</dbReference>
<evidence type="ECO:0000259" key="1">
    <source>
        <dbReference type="Pfam" id="PF02589"/>
    </source>
</evidence>
<dbReference type="SUPFAM" id="SSF100950">
    <property type="entry name" value="NagB/RpiA/CoA transferase-like"/>
    <property type="match status" value="1"/>
</dbReference>
<proteinExistence type="predicted"/>
<feature type="domain" description="LUD" evidence="1">
    <location>
        <begin position="316"/>
        <end position="428"/>
    </location>
</feature>
<dbReference type="GO" id="GO:0005829">
    <property type="term" value="C:cytosol"/>
    <property type="evidence" value="ECO:0007669"/>
    <property type="project" value="TreeGrafter"/>
</dbReference>
<dbReference type="EMBL" id="BMEA01000003">
    <property type="protein sequence ID" value="GGB87796.1"/>
    <property type="molecule type" value="Genomic_DNA"/>
</dbReference>
<evidence type="ECO:0000313" key="3">
    <source>
        <dbReference type="EMBL" id="GGB87796.1"/>
    </source>
</evidence>
<dbReference type="InterPro" id="IPR003741">
    <property type="entry name" value="LUD_dom"/>
</dbReference>
<dbReference type="Pfam" id="PF02589">
    <property type="entry name" value="LUD_dom"/>
    <property type="match status" value="1"/>
</dbReference>
<accession>A0A8H9FUI2</accession>
<dbReference type="AlphaFoldDB" id="A0A8H9FUI2"/>
<dbReference type="Proteomes" id="UP000628079">
    <property type="component" value="Unassembled WGS sequence"/>
</dbReference>
<dbReference type="Gene3D" id="3.40.50.10420">
    <property type="entry name" value="NagB/RpiA/CoA transferase-like"/>
    <property type="match status" value="1"/>
</dbReference>
<dbReference type="PANTHER" id="PTHR30296:SF0">
    <property type="entry name" value="LACTATE UTILIZATION PROTEIN A"/>
    <property type="match status" value="1"/>
</dbReference>
<sequence length="431" mass="44937">MTTAQLPVAGLRVALFATCFNDTMWPETPKAVVRLLERLGCRVEFPAAQTCCGQMLTNTGYAGDALPLVRRFVDVFGSYDAVVAPSGSCVGSVRHQHATVARDAGDTGLAAEVEQVSTRVHELSELLVDVLGVTDVGAYFPHRVTYHPTCHSLRMLRVGDRPLRLLRAVEGIDLIELPGAEECCGFGGTFAVKNPDVSVAMGVDKADRVTGTGAEVLVAGDNSCLAHIGGILGRRRAGIRTMHLPPAGPAQVAAGSVEVFAENIADYRAEVVRAPSDDVPEAVCAVLSGLGLRSVVVPSGLDPAWVAALEAGFDVVPEDAAGSATDLDGVDAVVTGAAVGIATTGTVVLDHGPDQGRRALTLVPDTHVCVVREDQVVDDVPDAVRILGGEAHRGRPLTWVSGPSATSDIELQRVEGVHGPRTLVVVLVPVG</sequence>